<gene>
    <name evidence="6" type="ORF">E1301_Tti013670</name>
</gene>
<proteinExistence type="predicted"/>
<accession>A0A5A9PM55</accession>
<dbReference type="Proteomes" id="UP000324632">
    <property type="component" value="Chromosome 3"/>
</dbReference>
<dbReference type="PROSITE" id="PS50808">
    <property type="entry name" value="ZF_BED"/>
    <property type="match status" value="1"/>
</dbReference>
<dbReference type="InterPro" id="IPR036236">
    <property type="entry name" value="Znf_C2H2_sf"/>
</dbReference>
<dbReference type="SMART" id="SM00614">
    <property type="entry name" value="ZnF_BED"/>
    <property type="match status" value="1"/>
</dbReference>
<name>A0A5A9PM55_9TELE</name>
<evidence type="ECO:0000256" key="1">
    <source>
        <dbReference type="ARBA" id="ARBA00022723"/>
    </source>
</evidence>
<sequence>MASSTCERTEVWNYFVQNDQHVMCKICLAKLSHHHSTTSMRNHMKSKHRNVIIDPPNEDVQLPFTAFATAGRRRCTPEQTEKTTQDFYTEDVLRGDATETWSSVLAEFSEAVKNVPEVILTNTSEVVGLSGVQGAPTTEGLTVPVKSSVDLPSNQYHLNHELMFEMFLIQLQESLNIHSELARRMYGCVDTLLSNSAEQEMAGKRVRSDDDDLNCCQQMRSVRGRNEHLSITEQLQEIIDQQIEVFGEDYRNFDMFLQDLDLPEAIDEPSSPNICEMLEEIIQMQNLDFEIRSNILQTGDGEINNSAEQNNTISADQDHDNTCDYNHPDDVIQNYIFH</sequence>
<feature type="domain" description="BED-type" evidence="5">
    <location>
        <begin position="6"/>
        <end position="55"/>
    </location>
</feature>
<reference evidence="6 7" key="1">
    <citation type="journal article" date="2019" name="Mol. Ecol. Resour.">
        <title>Chromosome-level genome assembly of Triplophysa tibetana, a fish adapted to the harsh high-altitude environment of the Tibetan Plateau.</title>
        <authorList>
            <person name="Yang X."/>
            <person name="Liu H."/>
            <person name="Ma Z."/>
            <person name="Zou Y."/>
            <person name="Zou M."/>
            <person name="Mao Y."/>
            <person name="Li X."/>
            <person name="Wang H."/>
            <person name="Chen T."/>
            <person name="Wang W."/>
            <person name="Yang R."/>
        </authorList>
    </citation>
    <scope>NUCLEOTIDE SEQUENCE [LARGE SCALE GENOMIC DNA]</scope>
    <source>
        <strain evidence="6">TTIB1903HZAU</strain>
        <tissue evidence="6">Muscle</tissue>
    </source>
</reference>
<dbReference type="GO" id="GO:0008270">
    <property type="term" value="F:zinc ion binding"/>
    <property type="evidence" value="ECO:0007669"/>
    <property type="project" value="UniProtKB-KW"/>
</dbReference>
<evidence type="ECO:0000256" key="4">
    <source>
        <dbReference type="PROSITE-ProRule" id="PRU00027"/>
    </source>
</evidence>
<comment type="caution">
    <text evidence="6">The sequence shown here is derived from an EMBL/GenBank/DDBJ whole genome shotgun (WGS) entry which is preliminary data.</text>
</comment>
<dbReference type="SUPFAM" id="SSF57667">
    <property type="entry name" value="beta-beta-alpha zinc fingers"/>
    <property type="match status" value="1"/>
</dbReference>
<evidence type="ECO:0000313" key="6">
    <source>
        <dbReference type="EMBL" id="KAA0722903.1"/>
    </source>
</evidence>
<evidence type="ECO:0000256" key="2">
    <source>
        <dbReference type="ARBA" id="ARBA00022771"/>
    </source>
</evidence>
<dbReference type="InterPro" id="IPR003656">
    <property type="entry name" value="Znf_BED"/>
</dbReference>
<dbReference type="Pfam" id="PF02892">
    <property type="entry name" value="zf-BED"/>
    <property type="match status" value="1"/>
</dbReference>
<organism evidence="6 7">
    <name type="scientific">Triplophysa tibetana</name>
    <dbReference type="NCBI Taxonomy" id="1572043"/>
    <lineage>
        <taxon>Eukaryota</taxon>
        <taxon>Metazoa</taxon>
        <taxon>Chordata</taxon>
        <taxon>Craniata</taxon>
        <taxon>Vertebrata</taxon>
        <taxon>Euteleostomi</taxon>
        <taxon>Actinopterygii</taxon>
        <taxon>Neopterygii</taxon>
        <taxon>Teleostei</taxon>
        <taxon>Ostariophysi</taxon>
        <taxon>Cypriniformes</taxon>
        <taxon>Nemacheilidae</taxon>
        <taxon>Triplophysa</taxon>
    </lineage>
</organism>
<keyword evidence="7" id="KW-1185">Reference proteome</keyword>
<dbReference type="GO" id="GO:0003677">
    <property type="term" value="F:DNA binding"/>
    <property type="evidence" value="ECO:0007669"/>
    <property type="project" value="InterPro"/>
</dbReference>
<dbReference type="EMBL" id="SOYY01000003">
    <property type="protein sequence ID" value="KAA0722903.1"/>
    <property type="molecule type" value="Genomic_DNA"/>
</dbReference>
<evidence type="ECO:0000313" key="7">
    <source>
        <dbReference type="Proteomes" id="UP000324632"/>
    </source>
</evidence>
<keyword evidence="3" id="KW-0862">Zinc</keyword>
<dbReference type="AlphaFoldDB" id="A0A5A9PM55"/>
<keyword evidence="2 4" id="KW-0863">Zinc-finger</keyword>
<evidence type="ECO:0000259" key="5">
    <source>
        <dbReference type="PROSITE" id="PS50808"/>
    </source>
</evidence>
<protein>
    <recommendedName>
        <fullName evidence="5">BED-type domain-containing protein</fullName>
    </recommendedName>
</protein>
<keyword evidence="1" id="KW-0479">Metal-binding</keyword>
<evidence type="ECO:0000256" key="3">
    <source>
        <dbReference type="ARBA" id="ARBA00022833"/>
    </source>
</evidence>